<dbReference type="InterPro" id="IPR036291">
    <property type="entry name" value="NAD(P)-bd_dom_sf"/>
</dbReference>
<feature type="domain" description="3-hydroxyacyl-CoA dehydrogenase C-terminal" evidence="8">
    <location>
        <begin position="193"/>
        <end position="299"/>
    </location>
</feature>
<evidence type="ECO:0000259" key="8">
    <source>
        <dbReference type="Pfam" id="PF00725"/>
    </source>
</evidence>
<dbReference type="GO" id="GO:0004300">
    <property type="term" value="F:enoyl-CoA hydratase activity"/>
    <property type="evidence" value="ECO:0007669"/>
    <property type="project" value="UniProtKB-EC"/>
</dbReference>
<keyword evidence="10" id="KW-0413">Isomerase</keyword>
<evidence type="ECO:0000313" key="10">
    <source>
        <dbReference type="EMBL" id="AVR87738.1"/>
    </source>
</evidence>
<dbReference type="PANTHER" id="PTHR48075">
    <property type="entry name" value="3-HYDROXYACYL-COA DEHYDROGENASE FAMILY PROTEIN"/>
    <property type="match status" value="1"/>
</dbReference>
<keyword evidence="10" id="KW-0456">Lyase</keyword>
<keyword evidence="6" id="KW-0443">Lipid metabolism</keyword>
<dbReference type="AlphaFoldDB" id="A0A2R4BK78"/>
<evidence type="ECO:0000256" key="6">
    <source>
        <dbReference type="ARBA" id="ARBA00023098"/>
    </source>
</evidence>
<dbReference type="Pfam" id="PF00378">
    <property type="entry name" value="ECH_1"/>
    <property type="match status" value="1"/>
</dbReference>
<keyword evidence="4 10" id="KW-0560">Oxidoreductase</keyword>
<dbReference type="Pfam" id="PF00725">
    <property type="entry name" value="3HCDH"/>
    <property type="match status" value="1"/>
</dbReference>
<dbReference type="InterPro" id="IPR001753">
    <property type="entry name" value="Enoyl-CoA_hydra/iso"/>
</dbReference>
<dbReference type="InterPro" id="IPR006108">
    <property type="entry name" value="3HC_DH_C"/>
</dbReference>
<dbReference type="RefSeq" id="WP_107220074.1">
    <property type="nucleotide sequence ID" value="NZ_CP028339.1"/>
</dbReference>
<evidence type="ECO:0000259" key="9">
    <source>
        <dbReference type="Pfam" id="PF02737"/>
    </source>
</evidence>
<dbReference type="EC" id="4.2.1.17" evidence="10"/>
<reference evidence="10 11" key="1">
    <citation type="submission" date="2018-03" db="EMBL/GenBank/DDBJ databases">
        <title>Complete genome sequence of Thauera aromatica, a model organism for studying aromatic compound degradation under denitrifying conditions.</title>
        <authorList>
            <person name="Lo H.-Y."/>
            <person name="Goris T."/>
            <person name="Boll M."/>
            <person name="Mueller J.A."/>
        </authorList>
    </citation>
    <scope>NUCLEOTIDE SEQUENCE [LARGE SCALE GENOMIC DNA]</scope>
    <source>
        <strain evidence="10 11">K172</strain>
    </source>
</reference>
<dbReference type="InterPro" id="IPR006176">
    <property type="entry name" value="3-OHacyl-CoA_DH_NAD-bd"/>
</dbReference>
<dbReference type="OrthoDB" id="5287258at2"/>
<evidence type="ECO:0000256" key="5">
    <source>
        <dbReference type="ARBA" id="ARBA00023027"/>
    </source>
</evidence>
<dbReference type="GO" id="GO:0003857">
    <property type="term" value="F:(3S)-3-hydroxyacyl-CoA dehydrogenase (NAD+) activity"/>
    <property type="evidence" value="ECO:0007669"/>
    <property type="project" value="UniProtKB-EC"/>
</dbReference>
<dbReference type="EC" id="5.3.3.8" evidence="10"/>
<dbReference type="EC" id="1.1.1.35" evidence="10"/>
<proteinExistence type="predicted"/>
<dbReference type="UniPathway" id="UPA00659"/>
<evidence type="ECO:0000256" key="7">
    <source>
        <dbReference type="ARBA" id="ARBA00049556"/>
    </source>
</evidence>
<comment type="catalytic activity">
    <reaction evidence="7">
        <text>a (3S)-3-hydroxyacyl-CoA + NAD(+) = a 3-oxoacyl-CoA + NADH + H(+)</text>
        <dbReference type="Rhea" id="RHEA:22432"/>
        <dbReference type="ChEBI" id="CHEBI:15378"/>
        <dbReference type="ChEBI" id="CHEBI:57318"/>
        <dbReference type="ChEBI" id="CHEBI:57540"/>
        <dbReference type="ChEBI" id="CHEBI:57945"/>
        <dbReference type="ChEBI" id="CHEBI:90726"/>
        <dbReference type="EC" id="1.1.1.35"/>
    </reaction>
</comment>
<keyword evidence="11" id="KW-1185">Reference proteome</keyword>
<dbReference type="Gene3D" id="3.90.226.10">
    <property type="entry name" value="2-enoyl-CoA Hydratase, Chain A, domain 1"/>
    <property type="match status" value="1"/>
</dbReference>
<evidence type="ECO:0000313" key="11">
    <source>
        <dbReference type="Proteomes" id="UP000241885"/>
    </source>
</evidence>
<dbReference type="SUPFAM" id="SSF48179">
    <property type="entry name" value="6-phosphogluconate dehydrogenase C-terminal domain-like"/>
    <property type="match status" value="2"/>
</dbReference>
<dbReference type="Proteomes" id="UP000241885">
    <property type="component" value="Chromosome"/>
</dbReference>
<dbReference type="SUPFAM" id="SSF51735">
    <property type="entry name" value="NAD(P)-binding Rossmann-fold domains"/>
    <property type="match status" value="1"/>
</dbReference>
<dbReference type="InterPro" id="IPR008927">
    <property type="entry name" value="6-PGluconate_DH-like_C_sf"/>
</dbReference>
<evidence type="ECO:0000256" key="1">
    <source>
        <dbReference type="ARBA" id="ARBA00005005"/>
    </source>
</evidence>
<dbReference type="Gene3D" id="3.40.50.720">
    <property type="entry name" value="NAD(P)-binding Rossmann-like Domain"/>
    <property type="match status" value="1"/>
</dbReference>
<gene>
    <name evidence="10" type="ORF">Tharo_0796</name>
</gene>
<dbReference type="SUPFAM" id="SSF52096">
    <property type="entry name" value="ClpP/crotonase"/>
    <property type="match status" value="1"/>
</dbReference>
<dbReference type="InterPro" id="IPR029045">
    <property type="entry name" value="ClpP/crotonase-like_dom_sf"/>
</dbReference>
<keyword evidence="3" id="KW-0442">Lipid degradation</keyword>
<evidence type="ECO:0000256" key="2">
    <source>
        <dbReference type="ARBA" id="ARBA00022832"/>
    </source>
</evidence>
<protein>
    <submittedName>
        <fullName evidence="10">3-hydroxyacyl-CoA dehydrogenase</fullName>
        <ecNumber evidence="10">1.1.1.35</ecNumber>
        <ecNumber evidence="10">4.2.1.17</ecNumber>
        <ecNumber evidence="10">5.3.3.8</ecNumber>
    </submittedName>
</protein>
<dbReference type="EMBL" id="CP028339">
    <property type="protein sequence ID" value="AVR87738.1"/>
    <property type="molecule type" value="Genomic_DNA"/>
</dbReference>
<dbReference type="Gene3D" id="1.10.1040.50">
    <property type="match status" value="1"/>
</dbReference>
<dbReference type="GO" id="GO:0070403">
    <property type="term" value="F:NAD+ binding"/>
    <property type="evidence" value="ECO:0007669"/>
    <property type="project" value="InterPro"/>
</dbReference>
<accession>A0A2R4BK78</accession>
<comment type="pathway">
    <text evidence="1">Lipid metabolism; fatty acid beta-oxidation.</text>
</comment>
<dbReference type="Pfam" id="PF02737">
    <property type="entry name" value="3HCDH_N"/>
    <property type="match status" value="1"/>
</dbReference>
<dbReference type="CDD" id="cd06558">
    <property type="entry name" value="crotonase-like"/>
    <property type="match status" value="1"/>
</dbReference>
<keyword evidence="2" id="KW-0276">Fatty acid metabolism</keyword>
<dbReference type="GO" id="GO:0004165">
    <property type="term" value="F:delta(3)-delta(2)-enoyl-CoA isomerase activity"/>
    <property type="evidence" value="ECO:0007669"/>
    <property type="project" value="UniProtKB-EC"/>
</dbReference>
<name>A0A2R4BK78_THAAR</name>
<dbReference type="PANTHER" id="PTHR48075:SF7">
    <property type="entry name" value="3-HYDROXYACYL-COA DEHYDROGENASE-RELATED"/>
    <property type="match status" value="1"/>
</dbReference>
<feature type="domain" description="3-hydroxyacyl-CoA dehydrogenase NAD binding" evidence="9">
    <location>
        <begin position="8"/>
        <end position="190"/>
    </location>
</feature>
<evidence type="ECO:0000256" key="3">
    <source>
        <dbReference type="ARBA" id="ARBA00022963"/>
    </source>
</evidence>
<sequence length="803" mass="84888">MNRLIIRKVAVLGAGVMGAQIAAHCASADIPVILFDLAAPEGAANAVAARAIAGLGKLDPAPLAARGCAHYIEAASYEHDLARLAECDLVIEAIAEKMEWKLALYARVAPHLRADAVFASNTSGLSIAALSAGLPAARRARFCGVHFFNPPRYMALVELIPTAATEPALVDALEGWLTTRLGKNIVRAQDTPGFLANRVGVFSILAVLHHTARLGLAFDDVDLLTGTRIGRPKSATFRTADVVGLDTLAHVIGTLQATLGEEGGGSADPWHRHFIVPDWLQALIAQGALGQKRGAGIYRKHGGRLQVLDPAAGGYRDSAGELFPDVEEILALKDPVEKFAALAAHPHPQAQLLWSVFRDLFHYCAHHLGAIAGNVRDVDLAMRWGFGWALGPFETWQAAGWREVAAMIEDDIAHGRAMAAVPLPAWVAGRDGVHAPAGSYSAAADTLVARTALPVYRRQLYPDRVLGEAPDARGETLWESPAGQGGVRLWCRPDQDARIGIVSLTGRVHAIGSVAVDGLLEAIARAEAELDGLVIWHPAPFAVGANLQQVAEACAAGQFALLDRMVAKFQGVSMAIRHAQVPVVAAVQGMALGGGCEFAMHAAHRVFALESYVGLVEAGVGLIPAGGGCKAFAVQAHALAQRAAGGDVFPYIQNAFHTIALATVAKSAREAVELGFGTPADDILFHPAELLYTAIRRARALAESAWHPPLPNPAVTVAGRNGIATCELMLVNMAEGGFISAHDYRVAKAAATALCGGEVESGAAVSEQWILDVERAQFVALLQTEQTRQRIAHMLETGKPLRN</sequence>
<dbReference type="KEGG" id="tak:Tharo_0796"/>
<evidence type="ECO:0000256" key="4">
    <source>
        <dbReference type="ARBA" id="ARBA00023002"/>
    </source>
</evidence>
<keyword evidence="5" id="KW-0520">NAD</keyword>
<organism evidence="10 11">
    <name type="scientific">Thauera aromatica K172</name>
    <dbReference type="NCBI Taxonomy" id="44139"/>
    <lineage>
        <taxon>Bacteria</taxon>
        <taxon>Pseudomonadati</taxon>
        <taxon>Pseudomonadota</taxon>
        <taxon>Betaproteobacteria</taxon>
        <taxon>Rhodocyclales</taxon>
        <taxon>Zoogloeaceae</taxon>
        <taxon>Thauera</taxon>
    </lineage>
</organism>
<dbReference type="GO" id="GO:0006635">
    <property type="term" value="P:fatty acid beta-oxidation"/>
    <property type="evidence" value="ECO:0007669"/>
    <property type="project" value="UniProtKB-UniPathway"/>
</dbReference>